<feature type="domain" description="DUF6536" evidence="2">
    <location>
        <begin position="2"/>
        <end position="35"/>
    </location>
</feature>
<evidence type="ECO:0000256" key="1">
    <source>
        <dbReference type="SAM" id="Phobius"/>
    </source>
</evidence>
<keyword evidence="4" id="KW-1185">Reference proteome</keyword>
<dbReference type="PANTHER" id="PTHR35395:SF1">
    <property type="entry name" value="DUF6536 DOMAIN-CONTAINING PROTEIN"/>
    <property type="match status" value="1"/>
</dbReference>
<proteinExistence type="predicted"/>
<keyword evidence="1" id="KW-1133">Transmembrane helix</keyword>
<dbReference type="EMBL" id="JAUEPO010000003">
    <property type="protein sequence ID" value="KAK3328493.1"/>
    <property type="molecule type" value="Genomic_DNA"/>
</dbReference>
<reference evidence="3" key="2">
    <citation type="submission" date="2023-06" db="EMBL/GenBank/DDBJ databases">
        <authorList>
            <consortium name="Lawrence Berkeley National Laboratory"/>
            <person name="Haridas S."/>
            <person name="Hensen N."/>
            <person name="Bonometti L."/>
            <person name="Westerberg I."/>
            <person name="Brannstrom I.O."/>
            <person name="Guillou S."/>
            <person name="Cros-Aarteil S."/>
            <person name="Calhoun S."/>
            <person name="Kuo A."/>
            <person name="Mondo S."/>
            <person name="Pangilinan J."/>
            <person name="Riley R."/>
            <person name="Labutti K."/>
            <person name="Andreopoulos B."/>
            <person name="Lipzen A."/>
            <person name="Chen C."/>
            <person name="Yanf M."/>
            <person name="Daum C."/>
            <person name="Ng V."/>
            <person name="Clum A."/>
            <person name="Steindorff A."/>
            <person name="Ohm R."/>
            <person name="Martin F."/>
            <person name="Silar P."/>
            <person name="Natvig D."/>
            <person name="Lalanne C."/>
            <person name="Gautier V."/>
            <person name="Ament-Velasquez S.L."/>
            <person name="Kruys A."/>
            <person name="Hutchinson M.I."/>
            <person name="Powell A.J."/>
            <person name="Barry K."/>
            <person name="Miller A.N."/>
            <person name="Grigoriev I.V."/>
            <person name="Debuchy R."/>
            <person name="Gladieux P."/>
            <person name="Thoren M.H."/>
            <person name="Johannesson H."/>
        </authorList>
    </citation>
    <scope>NUCLEOTIDE SEQUENCE</scope>
    <source>
        <strain evidence="3">SMH4131-1</strain>
    </source>
</reference>
<keyword evidence="1" id="KW-0812">Transmembrane</keyword>
<evidence type="ECO:0000259" key="2">
    <source>
        <dbReference type="Pfam" id="PF20163"/>
    </source>
</evidence>
<organism evidence="3 4">
    <name type="scientific">Cercophora scortea</name>
    <dbReference type="NCBI Taxonomy" id="314031"/>
    <lineage>
        <taxon>Eukaryota</taxon>
        <taxon>Fungi</taxon>
        <taxon>Dikarya</taxon>
        <taxon>Ascomycota</taxon>
        <taxon>Pezizomycotina</taxon>
        <taxon>Sordariomycetes</taxon>
        <taxon>Sordariomycetidae</taxon>
        <taxon>Sordariales</taxon>
        <taxon>Lasiosphaeriaceae</taxon>
        <taxon>Cercophora</taxon>
    </lineage>
</organism>
<feature type="transmembrane region" description="Helical" evidence="1">
    <location>
        <begin position="414"/>
        <end position="436"/>
    </location>
</feature>
<accession>A0AAE0INZ5</accession>
<feature type="transmembrane region" description="Helical" evidence="1">
    <location>
        <begin position="199"/>
        <end position="221"/>
    </location>
</feature>
<protein>
    <recommendedName>
        <fullName evidence="2">DUF6536 domain-containing protein</fullName>
    </recommendedName>
</protein>
<evidence type="ECO:0000313" key="4">
    <source>
        <dbReference type="Proteomes" id="UP001286456"/>
    </source>
</evidence>
<reference evidence="3" key="1">
    <citation type="journal article" date="2023" name="Mol. Phylogenet. Evol.">
        <title>Genome-scale phylogeny and comparative genomics of the fungal order Sordariales.</title>
        <authorList>
            <person name="Hensen N."/>
            <person name="Bonometti L."/>
            <person name="Westerberg I."/>
            <person name="Brannstrom I.O."/>
            <person name="Guillou S."/>
            <person name="Cros-Aarteil S."/>
            <person name="Calhoun S."/>
            <person name="Haridas S."/>
            <person name="Kuo A."/>
            <person name="Mondo S."/>
            <person name="Pangilinan J."/>
            <person name="Riley R."/>
            <person name="LaButti K."/>
            <person name="Andreopoulos B."/>
            <person name="Lipzen A."/>
            <person name="Chen C."/>
            <person name="Yan M."/>
            <person name="Daum C."/>
            <person name="Ng V."/>
            <person name="Clum A."/>
            <person name="Steindorff A."/>
            <person name="Ohm R.A."/>
            <person name="Martin F."/>
            <person name="Silar P."/>
            <person name="Natvig D.O."/>
            <person name="Lalanne C."/>
            <person name="Gautier V."/>
            <person name="Ament-Velasquez S.L."/>
            <person name="Kruys A."/>
            <person name="Hutchinson M.I."/>
            <person name="Powell A.J."/>
            <person name="Barry K."/>
            <person name="Miller A.N."/>
            <person name="Grigoriev I.V."/>
            <person name="Debuchy R."/>
            <person name="Gladieux P."/>
            <person name="Hiltunen Thoren M."/>
            <person name="Johannesson H."/>
        </authorList>
    </citation>
    <scope>NUCLEOTIDE SEQUENCE</scope>
    <source>
        <strain evidence="3">SMH4131-1</strain>
    </source>
</reference>
<evidence type="ECO:0000313" key="3">
    <source>
        <dbReference type="EMBL" id="KAK3328493.1"/>
    </source>
</evidence>
<dbReference type="Pfam" id="PF20163">
    <property type="entry name" value="DUF6536"/>
    <property type="match status" value="1"/>
</dbReference>
<dbReference type="InterPro" id="IPR046623">
    <property type="entry name" value="DUF6536"/>
</dbReference>
<comment type="caution">
    <text evidence="3">The sequence shown here is derived from an EMBL/GenBank/DDBJ whole genome shotgun (WGS) entry which is preliminary data.</text>
</comment>
<name>A0AAE0INZ5_9PEZI</name>
<gene>
    <name evidence="3" type="ORF">B0T19DRAFT_193117</name>
</gene>
<sequence>MLLAALPLHFVYNSAVYSTTSTSSYNVYVVAPDFFKDAFVPANGPGGNGSDITEYKSIQNLATFNRSASEWEAMDMQALVKRYSSGTVDKYRDVVLVAEQTDFNVSGVLFHYTAAVSDDRIQNLWLCQFFTKPWSYSCDSSNIGNMSRPSWSIEAPDGASDFFRPQYWTVDIKNVRIDLQARGLSEKNNLECRLIAIPLFWWITTVCNLVIAACLSGMCWFHRSTPLVTIGDVIDSFLTRPSEEIPKSGCTYGYGAFKNMFRPTLWPRPYVPRKARWWRAVGLQRWSLTTIWFFSVLTIVLVAFVYFAGGSDGVSVKDVFSNGGFGSFDRNAAIWGFNTASTVVAPREKWRLVLLANTPQFVFSMTYLLYNAILTTMLAEHEWQAFGQQPAMLRVSQPRGGQRSTLFLSLPYQYGVPFLVISGAMQWLVSQSLFFAEVDLWTERGEMMYGEKGFATLGYSTLAMFWVIIIGFLSWLFVAVLGAVRAFPVGMPLMGACSAVIAASCHVPAEMRGQDRDIASGAVSWGAVKRISGDNSNNDDDGGEEEQWLSFLPGQAEQVTVHHQVYG</sequence>
<dbReference type="PANTHER" id="PTHR35395">
    <property type="entry name" value="DUF6536 DOMAIN-CONTAINING PROTEIN"/>
    <property type="match status" value="1"/>
</dbReference>
<keyword evidence="1" id="KW-0472">Membrane</keyword>
<dbReference type="Proteomes" id="UP001286456">
    <property type="component" value="Unassembled WGS sequence"/>
</dbReference>
<feature type="transmembrane region" description="Helical" evidence="1">
    <location>
        <begin position="457"/>
        <end position="483"/>
    </location>
</feature>
<dbReference type="AlphaFoldDB" id="A0AAE0INZ5"/>
<feature type="transmembrane region" description="Helical" evidence="1">
    <location>
        <begin position="286"/>
        <end position="308"/>
    </location>
</feature>